<reference evidence="2" key="1">
    <citation type="journal article" date="2019" name="bioRxiv">
        <title>The Genome of the Zebra Mussel, Dreissena polymorpha: A Resource for Invasive Species Research.</title>
        <authorList>
            <person name="McCartney M.A."/>
            <person name="Auch B."/>
            <person name="Kono T."/>
            <person name="Mallez S."/>
            <person name="Zhang Y."/>
            <person name="Obille A."/>
            <person name="Becker A."/>
            <person name="Abrahante J.E."/>
            <person name="Garbe J."/>
            <person name="Badalamenti J.P."/>
            <person name="Herman A."/>
            <person name="Mangelson H."/>
            <person name="Liachko I."/>
            <person name="Sullivan S."/>
            <person name="Sone E.D."/>
            <person name="Koren S."/>
            <person name="Silverstein K.A.T."/>
            <person name="Beckman K.B."/>
            <person name="Gohl D.M."/>
        </authorList>
    </citation>
    <scope>NUCLEOTIDE SEQUENCE</scope>
    <source>
        <strain evidence="2">Duluth1</strain>
        <tissue evidence="2">Whole animal</tissue>
    </source>
</reference>
<keyword evidence="1" id="KW-1133">Transmembrane helix</keyword>
<keyword evidence="3" id="KW-1185">Reference proteome</keyword>
<evidence type="ECO:0008006" key="4">
    <source>
        <dbReference type="Google" id="ProtNLM"/>
    </source>
</evidence>
<gene>
    <name evidence="2" type="ORF">DPMN_134312</name>
</gene>
<feature type="transmembrane region" description="Helical" evidence="1">
    <location>
        <begin position="25"/>
        <end position="47"/>
    </location>
</feature>
<organism evidence="2 3">
    <name type="scientific">Dreissena polymorpha</name>
    <name type="common">Zebra mussel</name>
    <name type="synonym">Mytilus polymorpha</name>
    <dbReference type="NCBI Taxonomy" id="45954"/>
    <lineage>
        <taxon>Eukaryota</taxon>
        <taxon>Metazoa</taxon>
        <taxon>Spiralia</taxon>
        <taxon>Lophotrochozoa</taxon>
        <taxon>Mollusca</taxon>
        <taxon>Bivalvia</taxon>
        <taxon>Autobranchia</taxon>
        <taxon>Heteroconchia</taxon>
        <taxon>Euheterodonta</taxon>
        <taxon>Imparidentia</taxon>
        <taxon>Neoheterodontei</taxon>
        <taxon>Myida</taxon>
        <taxon>Dreissenoidea</taxon>
        <taxon>Dreissenidae</taxon>
        <taxon>Dreissena</taxon>
    </lineage>
</organism>
<accession>A0A9D4JFP4</accession>
<comment type="caution">
    <text evidence="2">The sequence shown here is derived from an EMBL/GenBank/DDBJ whole genome shotgun (WGS) entry which is preliminary data.</text>
</comment>
<sequence length="53" mass="5646">MGGYGAIDSGGDDCDYGNVCSEENLAVRILVILVVVVMEVVTVVIIVDMMLVR</sequence>
<evidence type="ECO:0000313" key="3">
    <source>
        <dbReference type="Proteomes" id="UP000828390"/>
    </source>
</evidence>
<evidence type="ECO:0000313" key="2">
    <source>
        <dbReference type="EMBL" id="KAH3806002.1"/>
    </source>
</evidence>
<name>A0A9D4JFP4_DREPO</name>
<reference evidence="2" key="2">
    <citation type="submission" date="2020-11" db="EMBL/GenBank/DDBJ databases">
        <authorList>
            <person name="McCartney M.A."/>
            <person name="Auch B."/>
            <person name="Kono T."/>
            <person name="Mallez S."/>
            <person name="Becker A."/>
            <person name="Gohl D.M."/>
            <person name="Silverstein K.A.T."/>
            <person name="Koren S."/>
            <person name="Bechman K.B."/>
            <person name="Herman A."/>
            <person name="Abrahante J.E."/>
            <person name="Garbe J."/>
        </authorList>
    </citation>
    <scope>NUCLEOTIDE SEQUENCE</scope>
    <source>
        <strain evidence="2">Duluth1</strain>
        <tissue evidence="2">Whole animal</tissue>
    </source>
</reference>
<dbReference type="EMBL" id="JAIWYP010000006">
    <property type="protein sequence ID" value="KAH3806002.1"/>
    <property type="molecule type" value="Genomic_DNA"/>
</dbReference>
<dbReference type="AlphaFoldDB" id="A0A9D4JFP4"/>
<protein>
    <recommendedName>
        <fullName evidence="4">Transmembrane protein</fullName>
    </recommendedName>
</protein>
<evidence type="ECO:0000256" key="1">
    <source>
        <dbReference type="SAM" id="Phobius"/>
    </source>
</evidence>
<dbReference type="Proteomes" id="UP000828390">
    <property type="component" value="Unassembled WGS sequence"/>
</dbReference>
<keyword evidence="1" id="KW-0812">Transmembrane</keyword>
<keyword evidence="1" id="KW-0472">Membrane</keyword>
<proteinExistence type="predicted"/>